<evidence type="ECO:0000313" key="3">
    <source>
        <dbReference type="Proteomes" id="UP000481858"/>
    </source>
</evidence>
<feature type="region of interest" description="Disordered" evidence="1">
    <location>
        <begin position="413"/>
        <end position="434"/>
    </location>
</feature>
<keyword evidence="3" id="KW-1185">Reference proteome</keyword>
<protein>
    <submittedName>
        <fullName evidence="2">Uncharacterized protein</fullName>
    </submittedName>
</protein>
<proteinExistence type="predicted"/>
<sequence>MAQTDPSNAGPTKDAASLHGNNAETHLRVSHQAPVQVLLPHRAPTDFIPVRVWEVFYRQGGLLHSETLLPISAEAVHKNFPYPQAFVNAVGNQQKLLESRQEPGRKNQMEAGAHEESRRAAGSERPTRFHISIAGFSAGIPNPERTKNKDESDISIKLKCRWFGVTWQMFTRVEASIQPTYVVVGIFRVGQPHPHERVVFAHKPEQLFSELHWGCHHMNTAPRPRLPSLKTALDTCSAISSSSIRITGMDIKPRFPRLLDQLQKSDYWLWGFVIYRCTYDDNSAWARFLAILNERTRVALEEELAFCSSAGTENGDAVLGRLIGSLRWDVRDDRALFDGASKVTVCGKPVRYLDVGYEGQIFKYNNPRYRFAVHVDEEVLDSVVNWAPRPPDSDNQGVGSVVLIDSTSEVYTTPQNGSGKFSGDVDSAARGGEPPVEGCTSYEVGWMRVGVGGLVPGLYAALLESDFF</sequence>
<gene>
    <name evidence="2" type="ORF">GQX73_g7284</name>
</gene>
<feature type="compositionally biased region" description="Basic and acidic residues" evidence="1">
    <location>
        <begin position="97"/>
        <end position="125"/>
    </location>
</feature>
<dbReference type="InParanoid" id="A0A7C8MM15"/>
<name>A0A7C8MM15_9PEZI</name>
<accession>A0A7C8MM15</accession>
<organism evidence="2 3">
    <name type="scientific">Xylaria multiplex</name>
    <dbReference type="NCBI Taxonomy" id="323545"/>
    <lineage>
        <taxon>Eukaryota</taxon>
        <taxon>Fungi</taxon>
        <taxon>Dikarya</taxon>
        <taxon>Ascomycota</taxon>
        <taxon>Pezizomycotina</taxon>
        <taxon>Sordariomycetes</taxon>
        <taxon>Xylariomycetidae</taxon>
        <taxon>Xylariales</taxon>
        <taxon>Xylariaceae</taxon>
        <taxon>Xylaria</taxon>
    </lineage>
</organism>
<dbReference type="AlphaFoldDB" id="A0A7C8MM15"/>
<dbReference type="OrthoDB" id="5420013at2759"/>
<evidence type="ECO:0000313" key="2">
    <source>
        <dbReference type="EMBL" id="KAF2966290.1"/>
    </source>
</evidence>
<reference evidence="2 3" key="1">
    <citation type="submission" date="2019-12" db="EMBL/GenBank/DDBJ databases">
        <title>Draft genome sequence of the ascomycete Xylaria multiplex DSM 110363.</title>
        <authorList>
            <person name="Buettner E."/>
            <person name="Kellner H."/>
        </authorList>
    </citation>
    <scope>NUCLEOTIDE SEQUENCE [LARGE SCALE GENOMIC DNA]</scope>
    <source>
        <strain evidence="2 3">DSM 110363</strain>
    </source>
</reference>
<comment type="caution">
    <text evidence="2">The sequence shown here is derived from an EMBL/GenBank/DDBJ whole genome shotgun (WGS) entry which is preliminary data.</text>
</comment>
<evidence type="ECO:0000256" key="1">
    <source>
        <dbReference type="SAM" id="MobiDB-lite"/>
    </source>
</evidence>
<dbReference type="Proteomes" id="UP000481858">
    <property type="component" value="Unassembled WGS sequence"/>
</dbReference>
<feature type="region of interest" description="Disordered" evidence="1">
    <location>
        <begin position="96"/>
        <end position="125"/>
    </location>
</feature>
<dbReference type="EMBL" id="WUBL01000092">
    <property type="protein sequence ID" value="KAF2966290.1"/>
    <property type="molecule type" value="Genomic_DNA"/>
</dbReference>